<dbReference type="InterPro" id="IPR050090">
    <property type="entry name" value="Tyrosine_recombinase_XerCD"/>
</dbReference>
<dbReference type="CDD" id="cd00397">
    <property type="entry name" value="DNA_BRE_C"/>
    <property type="match status" value="1"/>
</dbReference>
<proteinExistence type="inferred from homology"/>
<dbReference type="Gene3D" id="1.10.150.130">
    <property type="match status" value="1"/>
</dbReference>
<dbReference type="GO" id="GO:0006310">
    <property type="term" value="P:DNA recombination"/>
    <property type="evidence" value="ECO:0007669"/>
    <property type="project" value="UniProtKB-KW"/>
</dbReference>
<dbReference type="InterPro" id="IPR044068">
    <property type="entry name" value="CB"/>
</dbReference>
<dbReference type="Pfam" id="PF13495">
    <property type="entry name" value="Phage_int_SAM_4"/>
    <property type="match status" value="1"/>
</dbReference>
<keyword evidence="9" id="KW-1185">Reference proteome</keyword>
<geneLocation type="plasmid" evidence="9">
    <name>pLaw3</name>
</geneLocation>
<dbReference type="OrthoDB" id="283809at2"/>
<evidence type="ECO:0000313" key="9">
    <source>
        <dbReference type="Proteomes" id="UP000002430"/>
    </source>
</evidence>
<dbReference type="PANTHER" id="PTHR30349">
    <property type="entry name" value="PHAGE INTEGRASE-RELATED"/>
    <property type="match status" value="1"/>
</dbReference>
<evidence type="ECO:0000256" key="1">
    <source>
        <dbReference type="ARBA" id="ARBA00008857"/>
    </source>
</evidence>
<dbReference type="GO" id="GO:0015074">
    <property type="term" value="P:DNA integration"/>
    <property type="evidence" value="ECO:0007669"/>
    <property type="project" value="UniProtKB-KW"/>
</dbReference>
<feature type="domain" description="Core-binding (CB)" evidence="7">
    <location>
        <begin position="66"/>
        <end position="145"/>
    </location>
</feature>
<keyword evidence="3 5" id="KW-0238">DNA-binding</keyword>
<comment type="similarity">
    <text evidence="1">Belongs to the 'phage' integrase family.</text>
</comment>
<feature type="domain" description="Tyr recombinase" evidence="6">
    <location>
        <begin position="172"/>
        <end position="358"/>
    </location>
</feature>
<dbReference type="EMBL" id="AM180255">
    <property type="protein sequence ID" value="CAJ53953.1"/>
    <property type="molecule type" value="Genomic_DNA"/>
</dbReference>
<dbReference type="Proteomes" id="UP000002430">
    <property type="component" value="Plasmid 3"/>
</dbReference>
<keyword evidence="4" id="KW-0233">DNA recombination</keyword>
<dbReference type="InterPro" id="IPR010998">
    <property type="entry name" value="Integrase_recombinase_N"/>
</dbReference>
<protein>
    <submittedName>
        <fullName evidence="8">Similar to integrase/recombinase</fullName>
    </submittedName>
</protein>
<dbReference type="InterPro" id="IPR011010">
    <property type="entry name" value="DNA_brk_join_enz"/>
</dbReference>
<dbReference type="Pfam" id="PF00589">
    <property type="entry name" value="Phage_integrase"/>
    <property type="match status" value="1"/>
</dbReference>
<dbReference type="PANTHER" id="PTHR30349:SF41">
    <property type="entry name" value="INTEGRASE_RECOMBINASE PROTEIN MJ0367-RELATED"/>
    <property type="match status" value="1"/>
</dbReference>
<organism evidence="8 9">
    <name type="scientific">Lawsonia intracellularis (strain PHE/MN1-00)</name>
    <dbReference type="NCBI Taxonomy" id="363253"/>
    <lineage>
        <taxon>Bacteria</taxon>
        <taxon>Pseudomonadati</taxon>
        <taxon>Thermodesulfobacteriota</taxon>
        <taxon>Desulfovibrionia</taxon>
        <taxon>Desulfovibrionales</taxon>
        <taxon>Desulfovibrionaceae</taxon>
        <taxon>Lawsonia</taxon>
    </lineage>
</organism>
<dbReference type="RefSeq" id="WP_011527320.1">
    <property type="nucleotide sequence ID" value="NC_008014.1"/>
</dbReference>
<evidence type="ECO:0000259" key="6">
    <source>
        <dbReference type="PROSITE" id="PS51898"/>
    </source>
</evidence>
<dbReference type="InterPro" id="IPR002104">
    <property type="entry name" value="Integrase_catalytic"/>
</dbReference>
<evidence type="ECO:0000256" key="2">
    <source>
        <dbReference type="ARBA" id="ARBA00022908"/>
    </source>
</evidence>
<evidence type="ECO:0000256" key="3">
    <source>
        <dbReference type="ARBA" id="ARBA00023125"/>
    </source>
</evidence>
<dbReference type="PROSITE" id="PS51898">
    <property type="entry name" value="TYR_RECOMBINASE"/>
    <property type="match status" value="1"/>
</dbReference>
<accession>Q1MNY0</accession>
<evidence type="ECO:0000256" key="4">
    <source>
        <dbReference type="ARBA" id="ARBA00023172"/>
    </source>
</evidence>
<dbReference type="PROSITE" id="PS51900">
    <property type="entry name" value="CB"/>
    <property type="match status" value="1"/>
</dbReference>
<dbReference type="SUPFAM" id="SSF56349">
    <property type="entry name" value="DNA breaking-rejoining enzymes"/>
    <property type="match status" value="1"/>
</dbReference>
<evidence type="ECO:0000256" key="5">
    <source>
        <dbReference type="PROSITE-ProRule" id="PRU01248"/>
    </source>
</evidence>
<evidence type="ECO:0000313" key="8">
    <source>
        <dbReference type="EMBL" id="CAJ53953.1"/>
    </source>
</evidence>
<gene>
    <name evidence="8" type="ordered locus">LIC001</name>
</gene>
<dbReference type="Gene3D" id="1.10.443.10">
    <property type="entry name" value="Intergrase catalytic core"/>
    <property type="match status" value="1"/>
</dbReference>
<name>Q1MNY0_LAWIP</name>
<keyword evidence="2" id="KW-0229">DNA integration</keyword>
<evidence type="ECO:0000259" key="7">
    <source>
        <dbReference type="PROSITE" id="PS51900"/>
    </source>
</evidence>
<keyword evidence="8" id="KW-0614">Plasmid</keyword>
<dbReference type="KEGG" id="lip:LIC001"/>
<dbReference type="InterPro" id="IPR004107">
    <property type="entry name" value="Integrase_SAM-like_N"/>
</dbReference>
<reference evidence="8 9" key="1">
    <citation type="submission" date="2005-11" db="EMBL/GenBank/DDBJ databases">
        <title>The complete genome sequence of Lawsonia intracellularis: the causative agent of proliferative enteropathy.</title>
        <authorList>
            <person name="Kaur K."/>
            <person name="Zhang Q."/>
            <person name="Beckler D."/>
            <person name="Munir S."/>
            <person name="Li L."/>
            <person name="Kinsley K."/>
            <person name="Herron L."/>
            <person name="Peterson A."/>
            <person name="May B."/>
            <person name="Singh S."/>
            <person name="Gebhart C."/>
            <person name="Kapur V."/>
        </authorList>
    </citation>
    <scope>NUCLEOTIDE SEQUENCE [LARGE SCALE GENOMIC DNA]</scope>
    <source>
        <strain evidence="8 9">PHE/MN1-00</strain>
        <plasmid evidence="9">pLaw3</plasmid>
    </source>
</reference>
<dbReference type="InterPro" id="IPR013762">
    <property type="entry name" value="Integrase-like_cat_sf"/>
</dbReference>
<dbReference type="HOGENOM" id="CLU_027562_9_5_7"/>
<dbReference type="AlphaFoldDB" id="Q1MNY0"/>
<sequence>MKNYFSSDTQGKLIGQISSDVPLLHTLQEVEQTWSPLSIKRILVHFRSSRQYERVIDYINIQEDLLPNERVILFFLHAVYDDSFATMELYARYITDLINYVQKDFHHITSQDVDAFIRYRQLNGSKPATINTIIGALKSFFRHLVDAGILTLNPTAFLKKRRNDTKQNLPGHLSHSLSESELQRLFDGMIEQGASLRDQALMQVLFLTGIRAEEAVRLKWSHIVTWQSRWYLDVFGKGSKRRRVYLPIQALTVIQEYGKLLGIELGLASNSKPLFAHLRRPNEHISRHGLYVLVKKWCKRLLGRTDVSPHWFRHSCFTQLAHKGASLESIKALAGHESVETTMQYNEAAQLMQPAGILFEK</sequence>
<dbReference type="GO" id="GO:0003677">
    <property type="term" value="F:DNA binding"/>
    <property type="evidence" value="ECO:0007669"/>
    <property type="project" value="UniProtKB-UniRule"/>
</dbReference>